<accession>A0A2S6N2K0</accession>
<dbReference type="InterPro" id="IPR029024">
    <property type="entry name" value="TerB-like"/>
</dbReference>
<keyword evidence="2" id="KW-1185">Reference proteome</keyword>
<dbReference type="OrthoDB" id="8448017at2"/>
<organism evidence="1 2">
    <name type="scientific">Rhodopila globiformis</name>
    <name type="common">Rhodopseudomonas globiformis</name>
    <dbReference type="NCBI Taxonomy" id="1071"/>
    <lineage>
        <taxon>Bacteria</taxon>
        <taxon>Pseudomonadati</taxon>
        <taxon>Pseudomonadota</taxon>
        <taxon>Alphaproteobacteria</taxon>
        <taxon>Acetobacterales</taxon>
        <taxon>Acetobacteraceae</taxon>
        <taxon>Rhodopila</taxon>
    </lineage>
</organism>
<reference evidence="1 2" key="1">
    <citation type="journal article" date="2018" name="Arch. Microbiol.">
        <title>New insights into the metabolic potential of the phototrophic purple bacterium Rhodopila globiformis DSM 161(T) from its draft genome sequence and evidence for a vanadium-dependent nitrogenase.</title>
        <authorList>
            <person name="Imhoff J.F."/>
            <person name="Rahn T."/>
            <person name="Kunzel S."/>
            <person name="Neulinger S.C."/>
        </authorList>
    </citation>
    <scope>NUCLEOTIDE SEQUENCE [LARGE SCALE GENOMIC DNA]</scope>
    <source>
        <strain evidence="1 2">DSM 161</strain>
    </source>
</reference>
<dbReference type="Proteomes" id="UP000239724">
    <property type="component" value="Unassembled WGS sequence"/>
</dbReference>
<evidence type="ECO:0000313" key="1">
    <source>
        <dbReference type="EMBL" id="PPQ28851.1"/>
    </source>
</evidence>
<dbReference type="CDD" id="cd07176">
    <property type="entry name" value="terB"/>
    <property type="match status" value="1"/>
</dbReference>
<evidence type="ECO:0000313" key="2">
    <source>
        <dbReference type="Proteomes" id="UP000239724"/>
    </source>
</evidence>
<comment type="caution">
    <text evidence="1">The sequence shown here is derived from an EMBL/GenBank/DDBJ whole genome shotgun (WGS) entry which is preliminary data.</text>
</comment>
<name>A0A2S6N2K0_RHOGL</name>
<dbReference type="RefSeq" id="WP_104521159.1">
    <property type="nucleotide sequence ID" value="NZ_NHRY01000236.1"/>
</dbReference>
<dbReference type="Gene3D" id="1.10.3680.10">
    <property type="entry name" value="TerB-like"/>
    <property type="match status" value="1"/>
</dbReference>
<dbReference type="EMBL" id="NHRY01000236">
    <property type="protein sequence ID" value="PPQ28851.1"/>
    <property type="molecule type" value="Genomic_DNA"/>
</dbReference>
<dbReference type="SUPFAM" id="SSF158682">
    <property type="entry name" value="TerB-like"/>
    <property type="match status" value="1"/>
</dbReference>
<sequence>MRNRDALTPAEALVLTMVLVAAADGGMSDREIGVMSGLVQTLPAFQDFTSESLADVTDRAVRLLLDDDGLAIAGRLIRSALTAKLRETAYALACEVVAGGRGTRREALDMLEFVRGELGLDPLIAAAIERGVRARYQRVDPAG</sequence>
<evidence type="ECO:0008006" key="3">
    <source>
        <dbReference type="Google" id="ProtNLM"/>
    </source>
</evidence>
<gene>
    <name evidence="1" type="ORF">CCS01_22995</name>
</gene>
<proteinExistence type="predicted"/>
<dbReference type="AlphaFoldDB" id="A0A2S6N2K0"/>
<protein>
    <recommendedName>
        <fullName evidence="3">Co-chaperone DjlA N-terminal domain-containing protein</fullName>
    </recommendedName>
</protein>